<feature type="compositionally biased region" description="Low complexity" evidence="9">
    <location>
        <begin position="910"/>
        <end position="928"/>
    </location>
</feature>
<evidence type="ECO:0000256" key="5">
    <source>
        <dbReference type="ARBA" id="ARBA00023194"/>
    </source>
</evidence>
<feature type="domain" description="PKS/mFAS DH" evidence="12">
    <location>
        <begin position="1475"/>
        <end position="1750"/>
    </location>
</feature>
<dbReference type="SUPFAM" id="SSF52151">
    <property type="entry name" value="FabD/lysophospholipase-like"/>
    <property type="match status" value="1"/>
</dbReference>
<dbReference type="Gene3D" id="1.10.1200.10">
    <property type="entry name" value="ACP-like"/>
    <property type="match status" value="1"/>
</dbReference>
<feature type="region of interest" description="C-terminal hotdog fold" evidence="8">
    <location>
        <begin position="1605"/>
        <end position="1750"/>
    </location>
</feature>
<evidence type="ECO:0000259" key="12">
    <source>
        <dbReference type="PROSITE" id="PS52019"/>
    </source>
</evidence>
<keyword evidence="3" id="KW-0597">Phosphoprotein</keyword>
<feature type="domain" description="Ketosynthase family 3 (KS3)" evidence="11">
    <location>
        <begin position="2"/>
        <end position="460"/>
    </location>
</feature>
<dbReference type="InterPro" id="IPR014031">
    <property type="entry name" value="Ketoacyl_synth_C"/>
</dbReference>
<protein>
    <submittedName>
        <fullName evidence="13">Type I polyketide synthase</fullName>
    </submittedName>
</protein>
<dbReference type="InterPro" id="IPR001227">
    <property type="entry name" value="Ac_transferase_dom_sf"/>
</dbReference>
<dbReference type="SMART" id="SM00827">
    <property type="entry name" value="PKS_AT"/>
    <property type="match status" value="1"/>
</dbReference>
<dbReference type="InterPro" id="IPR029069">
    <property type="entry name" value="HotDog_dom_sf"/>
</dbReference>
<dbReference type="Pfam" id="PF00109">
    <property type="entry name" value="ketoacyl-synt"/>
    <property type="match status" value="1"/>
</dbReference>
<proteinExistence type="predicted"/>
<keyword evidence="5" id="KW-0045">Antibiotic biosynthesis</keyword>
<keyword evidence="6" id="KW-0511">Multifunctional enzyme</keyword>
<dbReference type="PANTHER" id="PTHR43775">
    <property type="entry name" value="FATTY ACID SYNTHASE"/>
    <property type="match status" value="1"/>
</dbReference>
<comment type="caution">
    <text evidence="13">The sequence shown here is derived from an EMBL/GenBank/DDBJ whole genome shotgun (WGS) entry which is preliminary data.</text>
</comment>
<gene>
    <name evidence="13" type="ORF">GCM10010315_30240</name>
</gene>
<dbReference type="SUPFAM" id="SSF51735">
    <property type="entry name" value="NAD(P)-binding Rossmann-fold domains"/>
    <property type="match status" value="1"/>
</dbReference>
<dbReference type="Gene3D" id="3.40.50.720">
    <property type="entry name" value="NAD(P)-binding Rossmann-like Domain"/>
    <property type="match status" value="1"/>
</dbReference>
<evidence type="ECO:0000256" key="1">
    <source>
        <dbReference type="ARBA" id="ARBA00004792"/>
    </source>
</evidence>
<dbReference type="InterPro" id="IPR014030">
    <property type="entry name" value="Ketoacyl_synth_N"/>
</dbReference>
<evidence type="ECO:0000256" key="7">
    <source>
        <dbReference type="ARBA" id="ARBA00023315"/>
    </source>
</evidence>
<dbReference type="SUPFAM" id="SSF53901">
    <property type="entry name" value="Thiolase-like"/>
    <property type="match status" value="1"/>
</dbReference>
<sequence>MTCRVAVVGLGCRYPDADDPQALWQTVLAGRRAFRRLPPGRLPLTEYAGGGPDGITLERAAVLEGWAFDRAAFRVPGSTHRAADPAHWLALDVAAAALRDAGAPGGEGLDPGRVGVVLGNSLTGEFSRTGQLRLRWPYVRRTVERVLADHGTAPGERRAVLRDLEAAYKQPFPEPGDETLAGSLANTISGRICNHFGFHGTGHTVDAACASSLVAVGTACTLLAQGDLDIALAGGVDLSLDPFELVGFSRLGALADGPMRIYDRRPTGFLPGEGCGIVVLAREETAEQLGLRPYARIDGWGTSSDGHGGLTRPERTGQALALHRAWQRAGHPPGTVGLVEGHGTGTAVGDRVELAVLDAALRAGDARRARPAALGSIKANIGHTKAAAGIAGLLKAVLAVHHGMLPPTTGCEDPHELLTGPDPVVEALAAPEPWPTALPRRACVNSSGFGGINAHVVLSGTDTSVALPWPHPADPGCEILPLSGHDPAELTARLTHLATLAATLSEAELTDTATELARHADPTAPLRVAVVAATPAELATRLRTAARSLAGEARPDLKSGVCIGTGPALGLGLLLPGQGIPGHRTASPLLARLVDGDDLHAEVPDPQPGHGTADTAVVQPAVVAASLTGLRYLEHLGVRATAAVGHSLGELTALCWAGALDPAAAVALARTRGSLMARYGESGGGMLAVGTDPDTAELLLRGTGAVIAAVNGPQRVTVAGPRPALSRFREEADRHGGIPVAPLAVSHAFHSPAMRPALAALADCFARADLRTPLTGTVISTVTGAPLPPDTNLATHLTEQTLTPVRFAEAVRELATRVDILLEVGPGTTLTPLARTTTTLPTLTLDTTTGTPRDLATTTAALFAACGASPLLWTKTRFTRPMDLTRPRSFLTNPCEANADPPGATPPEGPGAEPQAGPGAQPQAGSGAEPRKGVRGRSPRETVKGRGWGQPAAGAPTTGPHPTPTPTPTTRTLRHLLATTLELAPDTIHDDDLLLTHLHINSLRIAQIAAEAAQALGRAAPTDTSALAGATVADLAAYLEALPAAAAANDDRTPDGAGGPWVRAYTHHLAPRPAPPGAPAAPVTYDWAYHLPEQHPLAPAVRKAFPAGGEGPRATVVALPPGGGDDTWLAALRTAARAQGPLLVLHRRGPGPALARSVAAERPGLDCLVVDVPPHPDGLDLAAAEAARGIRGYAEVVYDDDGRRHVPVTAYHPLPPPDAAAVPLGPADVCLVTGGAKGIGAESALVLARATGVRCVLLGRSDPAADAEVAAVLRRFAAEGLTARYAAADVTDPDAVRRAVAATVAGTGPVTAVLHCAGRNDPARIEDLTPARLRAALAPKCDGLESVLAAVDPQRLRLLVTYGSVIARIGLPGEAHYALANDRLRHRTEELAAALPHCRCLSVEWSQWEGTGMAHRLGAVEALRRQGVAPIPVAAGTRVLLQLLAAGDLPTTVMVAGRLPRTPTLRYADESLPLLRFLERPLVHQPGVEVVAEAHVGLGSDPYLADHALDGVPLLPAVVGLEAMAQAAAAVTGHDTVLSVTEVAFERPVTVPLDGSRTVRVAALRHDDGTVVTVVRSDETGFAADHFRAVHRTGAEPARVPAPPPGRADPSRSPHYGDLFFHGPRFRRLVRYRHLSGRSCVAEVAAGGAGEWFGGFHSPHLLLGDAALRDAYVHVLQGCVPHRRVLPVGVDAVRFHAPAPAEGTLLVHAHETAHDADGYRYDVRVEDTTGTVLETWHGLRLKDVGPLPRPTGAPWPTELLGPYLTRSLDHLLPDARADLAAGAAADGPPAAADGFRSAAHLGDRALVALAGRPVAVDWAPVPGTLPERWRALLGPRAAAVADEADRATGSEPGHGYARLLTCRQTLLALGARPDAPLRVERVTADGWILLRAGDLTVATVVVRVTGLPSPVAVAVGSAPPVRVPPSVRVRVAGGRA</sequence>
<dbReference type="InterPro" id="IPR013968">
    <property type="entry name" value="PKS_KR"/>
</dbReference>
<dbReference type="Pfam" id="PF00698">
    <property type="entry name" value="Acyl_transf_1"/>
    <property type="match status" value="1"/>
</dbReference>
<dbReference type="Pfam" id="PF14765">
    <property type="entry name" value="PS-DH"/>
    <property type="match status" value="1"/>
</dbReference>
<feature type="region of interest" description="N-terminal hotdog fold" evidence="8">
    <location>
        <begin position="1475"/>
        <end position="1594"/>
    </location>
</feature>
<keyword evidence="4" id="KW-0808">Transferase</keyword>
<dbReference type="SMART" id="SM00826">
    <property type="entry name" value="PKS_DH"/>
    <property type="match status" value="1"/>
</dbReference>
<dbReference type="InterPro" id="IPR057326">
    <property type="entry name" value="KR_dom"/>
</dbReference>
<dbReference type="InterPro" id="IPR049552">
    <property type="entry name" value="PKS_DH_N"/>
</dbReference>
<evidence type="ECO:0000313" key="14">
    <source>
        <dbReference type="Proteomes" id="UP001500886"/>
    </source>
</evidence>
<dbReference type="InterPro" id="IPR049900">
    <property type="entry name" value="PKS_mFAS_DH"/>
</dbReference>
<evidence type="ECO:0000256" key="2">
    <source>
        <dbReference type="ARBA" id="ARBA00022450"/>
    </source>
</evidence>
<dbReference type="InterPro" id="IPR016039">
    <property type="entry name" value="Thiolase-like"/>
</dbReference>
<evidence type="ECO:0000259" key="10">
    <source>
        <dbReference type="PROSITE" id="PS50075"/>
    </source>
</evidence>
<reference evidence="14" key="1">
    <citation type="journal article" date="2019" name="Int. J. Syst. Evol. Microbiol.">
        <title>The Global Catalogue of Microorganisms (GCM) 10K type strain sequencing project: providing services to taxonomists for standard genome sequencing and annotation.</title>
        <authorList>
            <consortium name="The Broad Institute Genomics Platform"/>
            <consortium name="The Broad Institute Genome Sequencing Center for Infectious Disease"/>
            <person name="Wu L."/>
            <person name="Ma J."/>
        </authorList>
    </citation>
    <scope>NUCLEOTIDE SEQUENCE [LARGE SCALE GENOMIC DNA]</scope>
    <source>
        <strain evidence="14">JCM 4542</strain>
    </source>
</reference>
<accession>A0ABP6G9U0</accession>
<dbReference type="Gene3D" id="3.40.47.10">
    <property type="match status" value="1"/>
</dbReference>
<dbReference type="CDD" id="cd08953">
    <property type="entry name" value="KR_2_SDR_x"/>
    <property type="match status" value="1"/>
</dbReference>
<dbReference type="InterPro" id="IPR020841">
    <property type="entry name" value="PKS_Beta-ketoAc_synthase_dom"/>
</dbReference>
<dbReference type="InterPro" id="IPR036736">
    <property type="entry name" value="ACP-like_sf"/>
</dbReference>
<dbReference type="PROSITE" id="PS52004">
    <property type="entry name" value="KS3_2"/>
    <property type="match status" value="1"/>
</dbReference>
<keyword evidence="7" id="KW-0012">Acyltransferase</keyword>
<dbReference type="EMBL" id="BAAASL010000010">
    <property type="protein sequence ID" value="GAA2717320.1"/>
    <property type="molecule type" value="Genomic_DNA"/>
</dbReference>
<dbReference type="Pfam" id="PF02801">
    <property type="entry name" value="Ketoacyl-synt_C"/>
    <property type="match status" value="1"/>
</dbReference>
<evidence type="ECO:0000256" key="6">
    <source>
        <dbReference type="ARBA" id="ARBA00023268"/>
    </source>
</evidence>
<evidence type="ECO:0000256" key="3">
    <source>
        <dbReference type="ARBA" id="ARBA00022553"/>
    </source>
</evidence>
<feature type="active site" description="Proton acceptor; for dehydratase activity" evidence="8">
    <location>
        <position position="1507"/>
    </location>
</feature>
<dbReference type="PANTHER" id="PTHR43775:SF51">
    <property type="entry name" value="INACTIVE PHENOLPHTHIOCEROL SYNTHESIS POLYKETIDE SYNTHASE TYPE I PKS1-RELATED"/>
    <property type="match status" value="1"/>
</dbReference>
<dbReference type="InterPro" id="IPR014043">
    <property type="entry name" value="Acyl_transferase_dom"/>
</dbReference>
<dbReference type="InterPro" id="IPR016036">
    <property type="entry name" value="Malonyl_transacylase_ACP-bd"/>
</dbReference>
<organism evidence="13 14">
    <name type="scientific">Streptomyces luteosporeus</name>
    <dbReference type="NCBI Taxonomy" id="173856"/>
    <lineage>
        <taxon>Bacteria</taxon>
        <taxon>Bacillati</taxon>
        <taxon>Actinomycetota</taxon>
        <taxon>Actinomycetes</taxon>
        <taxon>Kitasatosporales</taxon>
        <taxon>Streptomycetaceae</taxon>
        <taxon>Streptomyces</taxon>
    </lineage>
</organism>
<dbReference type="Proteomes" id="UP001500886">
    <property type="component" value="Unassembled WGS sequence"/>
</dbReference>
<dbReference type="InterPro" id="IPR036291">
    <property type="entry name" value="NAD(P)-bd_dom_sf"/>
</dbReference>
<keyword evidence="2" id="KW-0596">Phosphopantetheine</keyword>
<dbReference type="SMART" id="SM00825">
    <property type="entry name" value="PKS_KS"/>
    <property type="match status" value="1"/>
</dbReference>
<evidence type="ECO:0000313" key="13">
    <source>
        <dbReference type="EMBL" id="GAA2717320.1"/>
    </source>
</evidence>
<dbReference type="Gene3D" id="3.40.366.10">
    <property type="entry name" value="Malonyl-Coenzyme A Acyl Carrier Protein, domain 2"/>
    <property type="match status" value="1"/>
</dbReference>
<dbReference type="RefSeq" id="WP_344435756.1">
    <property type="nucleotide sequence ID" value="NZ_BAAASL010000010.1"/>
</dbReference>
<dbReference type="InterPro" id="IPR020807">
    <property type="entry name" value="PKS_DH"/>
</dbReference>
<dbReference type="InterPro" id="IPR050091">
    <property type="entry name" value="PKS_NRPS_Biosynth_Enz"/>
</dbReference>
<dbReference type="Pfam" id="PF08659">
    <property type="entry name" value="KR"/>
    <property type="match status" value="1"/>
</dbReference>
<dbReference type="InterPro" id="IPR009081">
    <property type="entry name" value="PP-bd_ACP"/>
</dbReference>
<feature type="region of interest" description="Disordered" evidence="9">
    <location>
        <begin position="885"/>
        <end position="970"/>
    </location>
</feature>
<dbReference type="InterPro" id="IPR016035">
    <property type="entry name" value="Acyl_Trfase/lysoPLipase"/>
</dbReference>
<dbReference type="PROSITE" id="PS52019">
    <property type="entry name" value="PKS_MFAS_DH"/>
    <property type="match status" value="1"/>
</dbReference>
<dbReference type="InterPro" id="IPR042104">
    <property type="entry name" value="PKS_dehydratase_sf"/>
</dbReference>
<dbReference type="SUPFAM" id="SSF54637">
    <property type="entry name" value="Thioesterase/thiol ester dehydrase-isomerase"/>
    <property type="match status" value="1"/>
</dbReference>
<dbReference type="InterPro" id="IPR049551">
    <property type="entry name" value="PKS_DH_C"/>
</dbReference>
<dbReference type="SUPFAM" id="SSF55048">
    <property type="entry name" value="Probable ACP-binding domain of malonyl-CoA ACP transacylase"/>
    <property type="match status" value="1"/>
</dbReference>
<keyword evidence="14" id="KW-1185">Reference proteome</keyword>
<dbReference type="SMART" id="SM00822">
    <property type="entry name" value="PKS_KR"/>
    <property type="match status" value="1"/>
</dbReference>
<comment type="pathway">
    <text evidence="1">Antibiotic biosynthesis.</text>
</comment>
<dbReference type="CDD" id="cd00833">
    <property type="entry name" value="PKS"/>
    <property type="match status" value="1"/>
</dbReference>
<feature type="domain" description="Carrier" evidence="10">
    <location>
        <begin position="967"/>
        <end position="1043"/>
    </location>
</feature>
<dbReference type="SUPFAM" id="SSF47336">
    <property type="entry name" value="ACP-like"/>
    <property type="match status" value="1"/>
</dbReference>
<evidence type="ECO:0000256" key="4">
    <source>
        <dbReference type="ARBA" id="ARBA00022679"/>
    </source>
</evidence>
<dbReference type="Gene3D" id="3.10.129.110">
    <property type="entry name" value="Polyketide synthase dehydratase"/>
    <property type="match status" value="1"/>
</dbReference>
<dbReference type="Pfam" id="PF21089">
    <property type="entry name" value="PKS_DH_N"/>
    <property type="match status" value="1"/>
</dbReference>
<evidence type="ECO:0000256" key="9">
    <source>
        <dbReference type="SAM" id="MobiDB-lite"/>
    </source>
</evidence>
<feature type="active site" description="Proton donor; for dehydratase activity" evidence="8">
    <location>
        <position position="1665"/>
    </location>
</feature>
<evidence type="ECO:0000259" key="11">
    <source>
        <dbReference type="PROSITE" id="PS52004"/>
    </source>
</evidence>
<name>A0ABP6G9U0_9ACTN</name>
<evidence type="ECO:0000256" key="8">
    <source>
        <dbReference type="PROSITE-ProRule" id="PRU01363"/>
    </source>
</evidence>
<dbReference type="PROSITE" id="PS50075">
    <property type="entry name" value="CARRIER"/>
    <property type="match status" value="1"/>
</dbReference>